<dbReference type="Proteomes" id="UP000216316">
    <property type="component" value="Unassembled WGS sequence"/>
</dbReference>
<evidence type="ECO:0000313" key="2">
    <source>
        <dbReference type="EMBL" id="OYR93219.1"/>
    </source>
</evidence>
<sequence>MRKSLLEQARDRRVYFAASYSAATALNSDVRLNYSISKSEFDRARTIMTKIYGPISRNRVLEDVYLFGLYQLAIEADMTPKDRTTKYKPISSEYNLGNNILSASIKVKGLIKNLGEYRVTQLYPDFFKEFNRIDVSSFIVHLGVNYLERVNYGQEPAVHIDAKFMAIINGDLANIVTIKS</sequence>
<organism evidence="2 3">
    <name type="scientific">Lactobacillus taiwanensis</name>
    <dbReference type="NCBI Taxonomy" id="508451"/>
    <lineage>
        <taxon>Bacteria</taxon>
        <taxon>Bacillati</taxon>
        <taxon>Bacillota</taxon>
        <taxon>Bacilli</taxon>
        <taxon>Lactobacillales</taxon>
        <taxon>Lactobacillaceae</taxon>
        <taxon>Lactobacillus</taxon>
    </lineage>
</organism>
<dbReference type="AlphaFoldDB" id="A0A256LID9"/>
<reference evidence="3 4" key="3">
    <citation type="submission" date="2017-09" db="EMBL/GenBank/DDBJ databases">
        <title>Tripartite evolution among Lactobacillus johnsonii, Lactobacillus taiwanensis, Lactobacillus reuteri and their rodent host.</title>
        <authorList>
            <person name="Wang T."/>
            <person name="Knowles S."/>
            <person name="Cheng C."/>
        </authorList>
    </citation>
    <scope>NUCLEOTIDE SEQUENCE [LARGE SCALE GENOMIC DNA]</scope>
    <source>
        <strain evidence="2 3">609q</strain>
        <strain evidence="1 4">609u</strain>
    </source>
</reference>
<protein>
    <submittedName>
        <fullName evidence="2">Uncharacterized protein</fullName>
    </submittedName>
</protein>
<proteinExistence type="predicted"/>
<dbReference type="RefSeq" id="WP_094496858.1">
    <property type="nucleotide sequence ID" value="NZ_CASCMS010000072.1"/>
</dbReference>
<dbReference type="EMBL" id="NGNV01000002">
    <property type="protein sequence ID" value="OYR89003.1"/>
    <property type="molecule type" value="Genomic_DNA"/>
</dbReference>
<name>A0A256LID9_9LACO</name>
<keyword evidence="4" id="KW-1185">Reference proteome</keyword>
<dbReference type="Proteomes" id="UP000215828">
    <property type="component" value="Unassembled WGS sequence"/>
</dbReference>
<evidence type="ECO:0000313" key="3">
    <source>
        <dbReference type="Proteomes" id="UP000215828"/>
    </source>
</evidence>
<comment type="caution">
    <text evidence="2">The sequence shown here is derived from an EMBL/GenBank/DDBJ whole genome shotgun (WGS) entry which is preliminary data.</text>
</comment>
<reference evidence="1" key="2">
    <citation type="submission" date="2017-05" db="EMBL/GenBank/DDBJ databases">
        <authorList>
            <person name="Lin X.B."/>
            <person name="Stothard P."/>
            <person name="Tasseva G."/>
            <person name="Walter J."/>
        </authorList>
    </citation>
    <scope>NUCLEOTIDE SEQUENCE</scope>
    <source>
        <strain evidence="1">609u</strain>
    </source>
</reference>
<evidence type="ECO:0000313" key="4">
    <source>
        <dbReference type="Proteomes" id="UP000216316"/>
    </source>
</evidence>
<accession>A0A256LID9</accession>
<reference evidence="2 3" key="1">
    <citation type="submission" date="2017-04" db="EMBL/GenBank/DDBJ databases">
        <authorList>
            <person name="Afonso C.L."/>
            <person name="Miller P.J."/>
            <person name="Scott M.A."/>
            <person name="Spackman E."/>
            <person name="Goraichik I."/>
            <person name="Dimitrov K.M."/>
            <person name="Suarez D.L."/>
            <person name="Swayne D.E."/>
        </authorList>
    </citation>
    <scope>NUCLEOTIDE SEQUENCE [LARGE SCALE GENOMIC DNA]</scope>
    <source>
        <strain evidence="2 3">609q</strain>
    </source>
</reference>
<dbReference type="EMBL" id="NGNX01000003">
    <property type="protein sequence ID" value="OYR93219.1"/>
    <property type="molecule type" value="Genomic_DNA"/>
</dbReference>
<gene>
    <name evidence="1" type="ORF">CBF53_00510</name>
    <name evidence="2" type="ORF">CBF70_01095</name>
</gene>
<evidence type="ECO:0000313" key="1">
    <source>
        <dbReference type="EMBL" id="OYR89003.1"/>
    </source>
</evidence>